<dbReference type="GO" id="GO:0004576">
    <property type="term" value="F:oligosaccharyl transferase activity"/>
    <property type="evidence" value="ECO:0007669"/>
    <property type="project" value="InterPro"/>
</dbReference>
<name>A0A8D9CYN6_BRACM</name>
<dbReference type="Proteomes" id="UP000694005">
    <property type="component" value="Chromosome A09"/>
</dbReference>
<evidence type="ECO:0000256" key="2">
    <source>
        <dbReference type="ARBA" id="ARBA00001946"/>
    </source>
</evidence>
<evidence type="ECO:0000313" key="16">
    <source>
        <dbReference type="Proteomes" id="UP000694005"/>
    </source>
</evidence>
<reference evidence="15 16" key="1">
    <citation type="submission" date="2021-07" db="EMBL/GenBank/DDBJ databases">
        <authorList>
            <consortium name="Genoscope - CEA"/>
            <person name="William W."/>
        </authorList>
    </citation>
    <scope>NUCLEOTIDE SEQUENCE [LARGE SCALE GENOMIC DNA]</scope>
</reference>
<evidence type="ECO:0000256" key="11">
    <source>
        <dbReference type="ARBA" id="ARBA00022989"/>
    </source>
</evidence>
<keyword evidence="13" id="KW-0464">Manganese</keyword>
<evidence type="ECO:0000313" key="15">
    <source>
        <dbReference type="EMBL" id="CAG7863862.1"/>
    </source>
</evidence>
<keyword evidence="8 14" id="KW-0812">Transmembrane</keyword>
<comment type="cofactor">
    <cofactor evidence="1">
        <name>Mn(2+)</name>
        <dbReference type="ChEBI" id="CHEBI:29035"/>
    </cofactor>
</comment>
<keyword evidence="6" id="KW-0328">Glycosyltransferase</keyword>
<accession>A0A8D9CYN6</accession>
<keyword evidence="12 14" id="KW-0472">Membrane</keyword>
<dbReference type="GO" id="GO:0046872">
    <property type="term" value="F:metal ion binding"/>
    <property type="evidence" value="ECO:0007669"/>
    <property type="project" value="UniProtKB-KW"/>
</dbReference>
<comment type="similarity">
    <text evidence="5">Belongs to the STT3 family.</text>
</comment>
<dbReference type="EMBL" id="LS974625">
    <property type="protein sequence ID" value="CAG7863862.1"/>
    <property type="molecule type" value="Genomic_DNA"/>
</dbReference>
<evidence type="ECO:0000256" key="9">
    <source>
        <dbReference type="ARBA" id="ARBA00022723"/>
    </source>
</evidence>
<feature type="transmembrane region" description="Helical" evidence="14">
    <location>
        <begin position="40"/>
        <end position="60"/>
    </location>
</feature>
<evidence type="ECO:0000256" key="7">
    <source>
        <dbReference type="ARBA" id="ARBA00022679"/>
    </source>
</evidence>
<dbReference type="Gramene" id="A09p43290.2_BraZ1">
    <property type="protein sequence ID" value="A09p43290.2_BraZ1.CDS.1"/>
    <property type="gene ID" value="A09g43290.2_BraZ1"/>
</dbReference>
<evidence type="ECO:0000256" key="4">
    <source>
        <dbReference type="ARBA" id="ARBA00004922"/>
    </source>
</evidence>
<gene>
    <name evidence="15" type="ORF">BRAPAZ1V2_A09P43290.2</name>
</gene>
<keyword evidence="7" id="KW-0808">Transferase</keyword>
<dbReference type="PANTHER" id="PTHR13872">
    <property type="entry name" value="DOLICHYL-DIPHOSPHOOLIGOSACCHARIDE--PROTEIN GLYCOSYLTRANSFERASE SUBUNIT"/>
    <property type="match status" value="1"/>
</dbReference>
<comment type="pathway">
    <text evidence="4">Protein modification; protein glycosylation.</text>
</comment>
<evidence type="ECO:0000256" key="12">
    <source>
        <dbReference type="ARBA" id="ARBA00023136"/>
    </source>
</evidence>
<evidence type="ECO:0000256" key="14">
    <source>
        <dbReference type="SAM" id="Phobius"/>
    </source>
</evidence>
<evidence type="ECO:0000256" key="6">
    <source>
        <dbReference type="ARBA" id="ARBA00022676"/>
    </source>
</evidence>
<evidence type="ECO:0000256" key="3">
    <source>
        <dbReference type="ARBA" id="ARBA00004127"/>
    </source>
</evidence>
<dbReference type="PANTHER" id="PTHR13872:SF1">
    <property type="entry name" value="DOLICHYL-DIPHOSPHOOLIGOSACCHARIDE--PROTEIN GLYCOSYLTRANSFERASE SUBUNIT STT3B"/>
    <property type="match status" value="1"/>
</dbReference>
<sequence length="77" mass="8685">MAANGSPKSEPMAAKKASPDLLNSSFSFKSLKLKTKQQELLLRISILGLVYVLAFIARLFSVLRYESMIHEFDPYFS</sequence>
<dbReference type="GO" id="GO:0012505">
    <property type="term" value="C:endomembrane system"/>
    <property type="evidence" value="ECO:0007669"/>
    <property type="project" value="UniProtKB-SubCell"/>
</dbReference>
<dbReference type="GO" id="GO:0016020">
    <property type="term" value="C:membrane"/>
    <property type="evidence" value="ECO:0007669"/>
    <property type="project" value="InterPro"/>
</dbReference>
<evidence type="ECO:0000256" key="13">
    <source>
        <dbReference type="ARBA" id="ARBA00023211"/>
    </source>
</evidence>
<proteinExistence type="inferred from homology"/>
<evidence type="ECO:0000256" key="10">
    <source>
        <dbReference type="ARBA" id="ARBA00022842"/>
    </source>
</evidence>
<protein>
    <recommendedName>
        <fullName evidence="17">Dolichyl-diphosphooligosaccharide--protein glycotransferase</fullName>
    </recommendedName>
</protein>
<evidence type="ECO:0008006" key="17">
    <source>
        <dbReference type="Google" id="ProtNLM"/>
    </source>
</evidence>
<comment type="cofactor">
    <cofactor evidence="2">
        <name>Mg(2+)</name>
        <dbReference type="ChEBI" id="CHEBI:18420"/>
    </cofactor>
</comment>
<dbReference type="InterPro" id="IPR003674">
    <property type="entry name" value="Oligo_trans_STT3"/>
</dbReference>
<evidence type="ECO:0000256" key="1">
    <source>
        <dbReference type="ARBA" id="ARBA00001936"/>
    </source>
</evidence>
<evidence type="ECO:0000256" key="8">
    <source>
        <dbReference type="ARBA" id="ARBA00022692"/>
    </source>
</evidence>
<keyword evidence="9" id="KW-0479">Metal-binding</keyword>
<organism evidence="15 16">
    <name type="scientific">Brassica campestris</name>
    <name type="common">Field mustard</name>
    <dbReference type="NCBI Taxonomy" id="3711"/>
    <lineage>
        <taxon>Eukaryota</taxon>
        <taxon>Viridiplantae</taxon>
        <taxon>Streptophyta</taxon>
        <taxon>Embryophyta</taxon>
        <taxon>Tracheophyta</taxon>
        <taxon>Spermatophyta</taxon>
        <taxon>Magnoliopsida</taxon>
        <taxon>eudicotyledons</taxon>
        <taxon>Gunneridae</taxon>
        <taxon>Pentapetalae</taxon>
        <taxon>rosids</taxon>
        <taxon>malvids</taxon>
        <taxon>Brassicales</taxon>
        <taxon>Brassicaceae</taxon>
        <taxon>Brassiceae</taxon>
        <taxon>Brassica</taxon>
    </lineage>
</organism>
<keyword evidence="10" id="KW-0460">Magnesium</keyword>
<dbReference type="UniPathway" id="UPA00378"/>
<dbReference type="AlphaFoldDB" id="A0A8D9CYN6"/>
<evidence type="ECO:0000256" key="5">
    <source>
        <dbReference type="ARBA" id="ARBA00010810"/>
    </source>
</evidence>
<comment type="subcellular location">
    <subcellularLocation>
        <location evidence="3">Endomembrane system</location>
        <topology evidence="3">Multi-pass membrane protein</topology>
    </subcellularLocation>
</comment>
<keyword evidence="11 14" id="KW-1133">Transmembrane helix</keyword>